<gene>
    <name evidence="2" type="ORF">MGAL_10B051518</name>
</gene>
<dbReference type="AlphaFoldDB" id="A0A8B6DXV7"/>
<proteinExistence type="predicted"/>
<feature type="non-terminal residue" evidence="2">
    <location>
        <position position="1"/>
    </location>
</feature>
<evidence type="ECO:0000313" key="3">
    <source>
        <dbReference type="Proteomes" id="UP000596742"/>
    </source>
</evidence>
<evidence type="ECO:0000256" key="1">
    <source>
        <dbReference type="SAM" id="MobiDB-lite"/>
    </source>
</evidence>
<feature type="compositionally biased region" description="Basic and acidic residues" evidence="1">
    <location>
        <begin position="37"/>
        <end position="47"/>
    </location>
</feature>
<name>A0A8B6DXV7_MYTGA</name>
<feature type="region of interest" description="Disordered" evidence="1">
    <location>
        <begin position="31"/>
        <end position="58"/>
    </location>
</feature>
<sequence>AFIKGINSQQRFVLMLIVPYKRTSVQNTSAITVNSQKTKDSAPERKKNATSRGSKKIV</sequence>
<dbReference type="Proteomes" id="UP000596742">
    <property type="component" value="Unassembled WGS sequence"/>
</dbReference>
<feature type="non-terminal residue" evidence="2">
    <location>
        <position position="58"/>
    </location>
</feature>
<dbReference type="EMBL" id="UYJE01004298">
    <property type="protein sequence ID" value="VDI26886.1"/>
    <property type="molecule type" value="Genomic_DNA"/>
</dbReference>
<protein>
    <submittedName>
        <fullName evidence="2">Uncharacterized protein</fullName>
    </submittedName>
</protein>
<reference evidence="2" key="1">
    <citation type="submission" date="2018-11" db="EMBL/GenBank/DDBJ databases">
        <authorList>
            <person name="Alioto T."/>
            <person name="Alioto T."/>
        </authorList>
    </citation>
    <scope>NUCLEOTIDE SEQUENCE</scope>
</reference>
<keyword evidence="3" id="KW-1185">Reference proteome</keyword>
<comment type="caution">
    <text evidence="2">The sequence shown here is derived from an EMBL/GenBank/DDBJ whole genome shotgun (WGS) entry which is preliminary data.</text>
</comment>
<organism evidence="2 3">
    <name type="scientific">Mytilus galloprovincialis</name>
    <name type="common">Mediterranean mussel</name>
    <dbReference type="NCBI Taxonomy" id="29158"/>
    <lineage>
        <taxon>Eukaryota</taxon>
        <taxon>Metazoa</taxon>
        <taxon>Spiralia</taxon>
        <taxon>Lophotrochozoa</taxon>
        <taxon>Mollusca</taxon>
        <taxon>Bivalvia</taxon>
        <taxon>Autobranchia</taxon>
        <taxon>Pteriomorphia</taxon>
        <taxon>Mytilida</taxon>
        <taxon>Mytiloidea</taxon>
        <taxon>Mytilidae</taxon>
        <taxon>Mytilinae</taxon>
        <taxon>Mytilus</taxon>
    </lineage>
</organism>
<accession>A0A8B6DXV7</accession>
<evidence type="ECO:0000313" key="2">
    <source>
        <dbReference type="EMBL" id="VDI26886.1"/>
    </source>
</evidence>